<dbReference type="PANTHER" id="PTHR30401:SF0">
    <property type="entry name" value="TRNA 2-SELENOURIDINE SYNTHASE"/>
    <property type="match status" value="1"/>
</dbReference>
<dbReference type="InterPro" id="IPR058840">
    <property type="entry name" value="AAA_SelU"/>
</dbReference>
<dbReference type="Pfam" id="PF26341">
    <property type="entry name" value="AAA_SelU"/>
    <property type="match status" value="1"/>
</dbReference>
<dbReference type="Gene3D" id="3.40.250.10">
    <property type="entry name" value="Rhodanese-like domain"/>
    <property type="match status" value="1"/>
</dbReference>
<accession>A0A975CDQ8</accession>
<dbReference type="NCBIfam" id="NF008750">
    <property type="entry name" value="PRK11784.1-2"/>
    <property type="match status" value="1"/>
</dbReference>
<evidence type="ECO:0000313" key="3">
    <source>
        <dbReference type="EMBL" id="QTD44510.1"/>
    </source>
</evidence>
<dbReference type="AlphaFoldDB" id="A0A975CDQ8"/>
<evidence type="ECO:0000256" key="1">
    <source>
        <dbReference type="ARBA" id="ARBA00023266"/>
    </source>
</evidence>
<feature type="domain" description="Rhodanese" evidence="2">
    <location>
        <begin position="21"/>
        <end position="137"/>
    </location>
</feature>
<sequence length="367" mass="40009">MSVHAIPASEALARLAEFSAVIDARSEGEYAIDRLPGALNWPSLHDEERVQVGTLYKQVSPFEARKLGAALVARNIASHIEREGMDKPKSWRPLLYCWRGGQRSGALALVLGQIGFRVSLIEGGYKAFRAAMLADLPAQAQRLSYRVVCGPTGSGKTRLLHALQGAGAQVLDLEALASHRASVLGLIPGQPQPSQKRFEMLIWEQLRGFDATRPVFVEAESKKVGNCTLPESLIGAMRASDCLRVDLSDDERVALLLEDYPFFVSDPAFFCQRLDTLVALRGHAVIDEWKRLVHAGQTESVVRELLAVHYDPGYAASTRRNFARFGDALSVVLADRSPQTLAQAAVTLIRGQDQRAAADTAAARISG</sequence>
<proteinExistence type="predicted"/>
<dbReference type="PANTHER" id="PTHR30401">
    <property type="entry name" value="TRNA 2-SELENOURIDINE SYNTHASE"/>
    <property type="match status" value="1"/>
</dbReference>
<evidence type="ECO:0000313" key="4">
    <source>
        <dbReference type="Proteomes" id="UP000663903"/>
    </source>
</evidence>
<dbReference type="NCBIfam" id="TIGR03167">
    <property type="entry name" value="tRNA_sel_U_synt"/>
    <property type="match status" value="1"/>
</dbReference>
<organism evidence="3 4">
    <name type="scientific">Ottowia testudinis</name>
    <dbReference type="NCBI Taxonomy" id="2816950"/>
    <lineage>
        <taxon>Bacteria</taxon>
        <taxon>Pseudomonadati</taxon>
        <taxon>Pseudomonadota</taxon>
        <taxon>Betaproteobacteria</taxon>
        <taxon>Burkholderiales</taxon>
        <taxon>Comamonadaceae</taxon>
        <taxon>Ottowia</taxon>
    </lineage>
</organism>
<gene>
    <name evidence="3" type="primary">mnmH</name>
    <name evidence="3" type="ORF">J1M35_15625</name>
</gene>
<dbReference type="InterPro" id="IPR017582">
    <property type="entry name" value="SelU"/>
</dbReference>
<protein>
    <submittedName>
        <fullName evidence="3">tRNA 2-selenouridine(34) synthase MnmH</fullName>
    </submittedName>
</protein>
<evidence type="ECO:0000259" key="2">
    <source>
        <dbReference type="PROSITE" id="PS50206"/>
    </source>
</evidence>
<reference evidence="3" key="1">
    <citation type="submission" date="2021-03" db="EMBL/GenBank/DDBJ databases">
        <title>Ottowia sp. 27C isolated from the cloaca of a Giant Asian pond turtle (Heosemys grandis).</title>
        <authorList>
            <person name="Spergser J."/>
            <person name="Busse H.-J."/>
        </authorList>
    </citation>
    <scope>NUCLEOTIDE SEQUENCE</scope>
    <source>
        <strain evidence="3">27C</strain>
    </source>
</reference>
<keyword evidence="1" id="KW-0711">Selenium</keyword>
<dbReference type="RefSeq" id="WP_208008074.1">
    <property type="nucleotide sequence ID" value="NZ_CP071796.1"/>
</dbReference>
<keyword evidence="4" id="KW-1185">Reference proteome</keyword>
<dbReference type="GO" id="GO:0043828">
    <property type="term" value="F:tRNA 2-selenouridine synthase activity"/>
    <property type="evidence" value="ECO:0007669"/>
    <property type="project" value="InterPro"/>
</dbReference>
<dbReference type="EMBL" id="CP071796">
    <property type="protein sequence ID" value="QTD44510.1"/>
    <property type="molecule type" value="Genomic_DNA"/>
</dbReference>
<dbReference type="GO" id="GO:0002098">
    <property type="term" value="P:tRNA wobble uridine modification"/>
    <property type="evidence" value="ECO:0007669"/>
    <property type="project" value="InterPro"/>
</dbReference>
<dbReference type="SUPFAM" id="SSF52821">
    <property type="entry name" value="Rhodanese/Cell cycle control phosphatase"/>
    <property type="match status" value="1"/>
</dbReference>
<dbReference type="SMART" id="SM00450">
    <property type="entry name" value="RHOD"/>
    <property type="match status" value="1"/>
</dbReference>
<dbReference type="NCBIfam" id="NF008752">
    <property type="entry name" value="PRK11784.1-4"/>
    <property type="match status" value="1"/>
</dbReference>
<dbReference type="Pfam" id="PF00581">
    <property type="entry name" value="Rhodanese"/>
    <property type="match status" value="1"/>
</dbReference>
<dbReference type="Proteomes" id="UP000663903">
    <property type="component" value="Chromosome"/>
</dbReference>
<name>A0A975CDQ8_9BURK</name>
<dbReference type="PROSITE" id="PS50206">
    <property type="entry name" value="RHODANESE_3"/>
    <property type="match status" value="1"/>
</dbReference>
<dbReference type="KEGG" id="otd:J1M35_15625"/>
<dbReference type="InterPro" id="IPR001763">
    <property type="entry name" value="Rhodanese-like_dom"/>
</dbReference>
<dbReference type="InterPro" id="IPR036873">
    <property type="entry name" value="Rhodanese-like_dom_sf"/>
</dbReference>